<comment type="similarity">
    <text evidence="7">Belongs to the binding-protein-dependent transport system permease family.</text>
</comment>
<dbReference type="PANTHER" id="PTHR30193:SF37">
    <property type="entry name" value="INNER MEMBRANE ABC TRANSPORTER PERMEASE PROTEIN YCJO"/>
    <property type="match status" value="1"/>
</dbReference>
<evidence type="ECO:0000256" key="5">
    <source>
        <dbReference type="ARBA" id="ARBA00022989"/>
    </source>
</evidence>
<evidence type="ECO:0000259" key="8">
    <source>
        <dbReference type="PROSITE" id="PS50928"/>
    </source>
</evidence>
<keyword evidence="2 7" id="KW-0813">Transport</keyword>
<evidence type="ECO:0000313" key="9">
    <source>
        <dbReference type="EMBL" id="MBB4145196.1"/>
    </source>
</evidence>
<dbReference type="CDD" id="cd06261">
    <property type="entry name" value="TM_PBP2"/>
    <property type="match status" value="1"/>
</dbReference>
<dbReference type="GO" id="GO:0055085">
    <property type="term" value="P:transmembrane transport"/>
    <property type="evidence" value="ECO:0007669"/>
    <property type="project" value="InterPro"/>
</dbReference>
<feature type="transmembrane region" description="Helical" evidence="7">
    <location>
        <begin position="252"/>
        <end position="274"/>
    </location>
</feature>
<comment type="caution">
    <text evidence="9">The sequence shown here is derived from an EMBL/GenBank/DDBJ whole genome shotgun (WGS) entry which is preliminary data.</text>
</comment>
<organism evidence="9 10">
    <name type="scientific">Rhizobium rhizoryzae</name>
    <dbReference type="NCBI Taxonomy" id="451876"/>
    <lineage>
        <taxon>Bacteria</taxon>
        <taxon>Pseudomonadati</taxon>
        <taxon>Pseudomonadota</taxon>
        <taxon>Alphaproteobacteria</taxon>
        <taxon>Hyphomicrobiales</taxon>
        <taxon>Rhizobiaceae</taxon>
        <taxon>Rhizobium/Agrobacterium group</taxon>
        <taxon>Rhizobium</taxon>
    </lineage>
</organism>
<feature type="transmembrane region" description="Helical" evidence="7">
    <location>
        <begin position="206"/>
        <end position="231"/>
    </location>
</feature>
<evidence type="ECO:0000256" key="3">
    <source>
        <dbReference type="ARBA" id="ARBA00022475"/>
    </source>
</evidence>
<feature type="transmembrane region" description="Helical" evidence="7">
    <location>
        <begin position="159"/>
        <end position="179"/>
    </location>
</feature>
<reference evidence="9 10" key="1">
    <citation type="submission" date="2020-08" db="EMBL/GenBank/DDBJ databases">
        <title>Genomic Encyclopedia of Type Strains, Phase IV (KMG-IV): sequencing the most valuable type-strain genomes for metagenomic binning, comparative biology and taxonomic classification.</title>
        <authorList>
            <person name="Goeker M."/>
        </authorList>
    </citation>
    <scope>NUCLEOTIDE SEQUENCE [LARGE SCALE GENOMIC DNA]</scope>
    <source>
        <strain evidence="9 10">DSM 29514</strain>
    </source>
</reference>
<sequence>MSSPSHTPPRTGQLKPKTDWSSVVLAPVHFIMGLADRPLRLLQKRAGIGGMAAFFLAPNMLIFGVFVLLPIIINLIYSMTGGSALFLSERSFVGTDQYAKLFDCKSYLDPMSCQEDAFWTAVGNTFWFVVLQVSLLILFSLITALILNRELMARSFWRAVFFFPVLLSPVVVGLIWKWILQRQGLLNFALYPMGFEPYTWLSDRTFAFAAAVGVSIWAHMGFYTLILLAGLQAIPKDLYEAAEMDGTKPARIFWRITLPLLMPNLLVVVVLALIRAVQVFDEVFVLTGGGPGTSTLFLTQYIYETGFVSQPRNAGLAAAASILMGLVLVVLTLVQLGIGRKNENKGKR</sequence>
<dbReference type="Proteomes" id="UP000519897">
    <property type="component" value="Unassembled WGS sequence"/>
</dbReference>
<evidence type="ECO:0000256" key="2">
    <source>
        <dbReference type="ARBA" id="ARBA00022448"/>
    </source>
</evidence>
<feature type="transmembrane region" description="Helical" evidence="7">
    <location>
        <begin position="51"/>
        <end position="77"/>
    </location>
</feature>
<dbReference type="GO" id="GO:0005886">
    <property type="term" value="C:plasma membrane"/>
    <property type="evidence" value="ECO:0007669"/>
    <property type="project" value="UniProtKB-SubCell"/>
</dbReference>
<feature type="transmembrane region" description="Helical" evidence="7">
    <location>
        <begin position="316"/>
        <end position="338"/>
    </location>
</feature>
<dbReference type="Gene3D" id="1.10.3720.10">
    <property type="entry name" value="MetI-like"/>
    <property type="match status" value="1"/>
</dbReference>
<keyword evidence="10" id="KW-1185">Reference proteome</keyword>
<keyword evidence="3" id="KW-1003">Cell membrane</keyword>
<proteinExistence type="inferred from homology"/>
<keyword evidence="4 7" id="KW-0812">Transmembrane</keyword>
<dbReference type="InterPro" id="IPR000515">
    <property type="entry name" value="MetI-like"/>
</dbReference>
<evidence type="ECO:0000256" key="7">
    <source>
        <dbReference type="RuleBase" id="RU363032"/>
    </source>
</evidence>
<evidence type="ECO:0000313" key="10">
    <source>
        <dbReference type="Proteomes" id="UP000519897"/>
    </source>
</evidence>
<evidence type="ECO:0000256" key="6">
    <source>
        <dbReference type="ARBA" id="ARBA00023136"/>
    </source>
</evidence>
<evidence type="ECO:0000256" key="4">
    <source>
        <dbReference type="ARBA" id="ARBA00022692"/>
    </source>
</evidence>
<evidence type="ECO:0000256" key="1">
    <source>
        <dbReference type="ARBA" id="ARBA00004651"/>
    </source>
</evidence>
<dbReference type="PANTHER" id="PTHR30193">
    <property type="entry name" value="ABC TRANSPORTER PERMEASE PROTEIN"/>
    <property type="match status" value="1"/>
</dbReference>
<dbReference type="EMBL" id="JACIEC010000006">
    <property type="protein sequence ID" value="MBB4145196.1"/>
    <property type="molecule type" value="Genomic_DNA"/>
</dbReference>
<feature type="transmembrane region" description="Helical" evidence="7">
    <location>
        <begin position="20"/>
        <end position="39"/>
    </location>
</feature>
<keyword evidence="6 7" id="KW-0472">Membrane</keyword>
<feature type="domain" description="ABC transmembrane type-1" evidence="8">
    <location>
        <begin position="122"/>
        <end position="335"/>
    </location>
</feature>
<dbReference type="Pfam" id="PF00528">
    <property type="entry name" value="BPD_transp_1"/>
    <property type="match status" value="1"/>
</dbReference>
<dbReference type="SUPFAM" id="SSF161098">
    <property type="entry name" value="MetI-like"/>
    <property type="match status" value="1"/>
</dbReference>
<protein>
    <submittedName>
        <fullName evidence="9">Alpha-1,4-digalacturonate transport system permease protein</fullName>
    </submittedName>
</protein>
<dbReference type="InterPro" id="IPR035906">
    <property type="entry name" value="MetI-like_sf"/>
</dbReference>
<comment type="subcellular location">
    <subcellularLocation>
        <location evidence="1 7">Cell membrane</location>
        <topology evidence="1 7">Multi-pass membrane protein</topology>
    </subcellularLocation>
</comment>
<feature type="transmembrane region" description="Helical" evidence="7">
    <location>
        <begin position="126"/>
        <end position="147"/>
    </location>
</feature>
<dbReference type="PROSITE" id="PS50928">
    <property type="entry name" value="ABC_TM1"/>
    <property type="match status" value="1"/>
</dbReference>
<dbReference type="InterPro" id="IPR051393">
    <property type="entry name" value="ABC_transporter_permease"/>
</dbReference>
<dbReference type="AlphaFoldDB" id="A0A7W6LLB4"/>
<gene>
    <name evidence="9" type="ORF">GGQ72_003759</name>
</gene>
<accession>A0A7W6LLB4</accession>
<name>A0A7W6LLB4_9HYPH</name>
<keyword evidence="5 7" id="KW-1133">Transmembrane helix</keyword>